<reference evidence="3" key="1">
    <citation type="journal article" date="2020" name="Stud. Mycol.">
        <title>101 Dothideomycetes genomes: a test case for predicting lifestyles and emergence of pathogens.</title>
        <authorList>
            <person name="Haridas S."/>
            <person name="Albert R."/>
            <person name="Binder M."/>
            <person name="Bloem J."/>
            <person name="Labutti K."/>
            <person name="Salamov A."/>
            <person name="Andreopoulos B."/>
            <person name="Baker S."/>
            <person name="Barry K."/>
            <person name="Bills G."/>
            <person name="Bluhm B."/>
            <person name="Cannon C."/>
            <person name="Castanera R."/>
            <person name="Culley D."/>
            <person name="Daum C."/>
            <person name="Ezra D."/>
            <person name="Gonzalez J."/>
            <person name="Henrissat B."/>
            <person name="Kuo A."/>
            <person name="Liang C."/>
            <person name="Lipzen A."/>
            <person name="Lutzoni F."/>
            <person name="Magnuson J."/>
            <person name="Mondo S."/>
            <person name="Nolan M."/>
            <person name="Ohm R."/>
            <person name="Pangilinan J."/>
            <person name="Park H.-J."/>
            <person name="Ramirez L."/>
            <person name="Alfaro M."/>
            <person name="Sun H."/>
            <person name="Tritt A."/>
            <person name="Yoshinaga Y."/>
            <person name="Zwiers L.-H."/>
            <person name="Turgeon B."/>
            <person name="Goodwin S."/>
            <person name="Spatafora J."/>
            <person name="Crous P."/>
            <person name="Grigoriev I."/>
        </authorList>
    </citation>
    <scope>NUCLEOTIDE SEQUENCE</scope>
    <source>
        <strain evidence="3">CBS 109.77</strain>
    </source>
</reference>
<name>A0A6A6WR15_9PLEO</name>
<keyword evidence="2" id="KW-0812">Transmembrane</keyword>
<feature type="transmembrane region" description="Helical" evidence="2">
    <location>
        <begin position="52"/>
        <end position="76"/>
    </location>
</feature>
<organism evidence="3 4">
    <name type="scientific">Melanomma pulvis-pyrius CBS 109.77</name>
    <dbReference type="NCBI Taxonomy" id="1314802"/>
    <lineage>
        <taxon>Eukaryota</taxon>
        <taxon>Fungi</taxon>
        <taxon>Dikarya</taxon>
        <taxon>Ascomycota</taxon>
        <taxon>Pezizomycotina</taxon>
        <taxon>Dothideomycetes</taxon>
        <taxon>Pleosporomycetidae</taxon>
        <taxon>Pleosporales</taxon>
        <taxon>Melanommataceae</taxon>
        <taxon>Melanomma</taxon>
    </lineage>
</organism>
<sequence>MPTKLIKFSPATKTIALIIYTTLSTALLLLLATALPYVAAHAAPQLPALLSAALWTLALTPTLSIVGFCAGAACYYRGWTAERVQKRKAEREREREREVARAKLGSVRGGAGGGEGEGITTVDLRGLQR</sequence>
<feature type="non-terminal residue" evidence="3">
    <location>
        <position position="129"/>
    </location>
</feature>
<keyword evidence="2" id="KW-1133">Transmembrane helix</keyword>
<evidence type="ECO:0000256" key="2">
    <source>
        <dbReference type="SAM" id="Phobius"/>
    </source>
</evidence>
<evidence type="ECO:0000313" key="4">
    <source>
        <dbReference type="Proteomes" id="UP000799757"/>
    </source>
</evidence>
<dbReference type="Proteomes" id="UP000799757">
    <property type="component" value="Unassembled WGS sequence"/>
</dbReference>
<dbReference type="AlphaFoldDB" id="A0A6A6WR15"/>
<protein>
    <submittedName>
        <fullName evidence="3">Uncharacterized protein</fullName>
    </submittedName>
</protein>
<feature type="compositionally biased region" description="Gly residues" evidence="1">
    <location>
        <begin position="107"/>
        <end position="117"/>
    </location>
</feature>
<accession>A0A6A6WR15</accession>
<proteinExistence type="predicted"/>
<keyword evidence="2" id="KW-0472">Membrane</keyword>
<dbReference type="EMBL" id="MU002449">
    <property type="protein sequence ID" value="KAF2786530.1"/>
    <property type="molecule type" value="Genomic_DNA"/>
</dbReference>
<feature type="region of interest" description="Disordered" evidence="1">
    <location>
        <begin position="106"/>
        <end position="129"/>
    </location>
</feature>
<keyword evidence="4" id="KW-1185">Reference proteome</keyword>
<evidence type="ECO:0000313" key="3">
    <source>
        <dbReference type="EMBL" id="KAF2786530.1"/>
    </source>
</evidence>
<evidence type="ECO:0000256" key="1">
    <source>
        <dbReference type="SAM" id="MobiDB-lite"/>
    </source>
</evidence>
<gene>
    <name evidence="3" type="ORF">K505DRAFT_343733</name>
</gene>